<gene>
    <name evidence="1" type="ORF">UFOVP202_24</name>
</gene>
<proteinExistence type="predicted"/>
<dbReference type="Pfam" id="PF19174">
    <property type="entry name" value="DUF5856"/>
    <property type="match status" value="1"/>
</dbReference>
<organism evidence="1">
    <name type="scientific">uncultured Caudovirales phage</name>
    <dbReference type="NCBI Taxonomy" id="2100421"/>
    <lineage>
        <taxon>Viruses</taxon>
        <taxon>Duplodnaviria</taxon>
        <taxon>Heunggongvirae</taxon>
        <taxon>Uroviricota</taxon>
        <taxon>Caudoviricetes</taxon>
        <taxon>Peduoviridae</taxon>
        <taxon>Maltschvirus</taxon>
        <taxon>Maltschvirus maltsch</taxon>
    </lineage>
</organism>
<sequence>MTETANVAMFAATLLHSATNTHFFHWSTNSYSQHKALGNYYDEIVELVDDYVEAYMGCYEQIKDFPSVYHQPKDALKYMESLKNFVDEANADLPQKQELINIVAEIQQLIDSTCYKLKYLK</sequence>
<dbReference type="InterPro" id="IPR043876">
    <property type="entry name" value="DUF5856"/>
</dbReference>
<evidence type="ECO:0000313" key="1">
    <source>
        <dbReference type="EMBL" id="CAB5217925.1"/>
    </source>
</evidence>
<reference evidence="1" key="1">
    <citation type="submission" date="2020-05" db="EMBL/GenBank/DDBJ databases">
        <authorList>
            <person name="Chiriac C."/>
            <person name="Salcher M."/>
            <person name="Ghai R."/>
            <person name="Kavagutti S V."/>
        </authorList>
    </citation>
    <scope>NUCLEOTIDE SEQUENCE</scope>
</reference>
<accession>A0A6J7WMR9</accession>
<protein>
    <submittedName>
        <fullName evidence="1">Uncharacterized protein</fullName>
    </submittedName>
</protein>
<dbReference type="EMBL" id="LR798254">
    <property type="protein sequence ID" value="CAB5217925.1"/>
    <property type="molecule type" value="Genomic_DNA"/>
</dbReference>
<name>A0A6J7WMR9_9CAUD</name>